<sequence length="112" mass="12539">MSKLSRREFLKIAAALTSSGALAWVADTSPIISVKKVVEGGNILTEWPQRSRFAGRLYEAREGGDIHLSTDQGDTWTEILVGSNDDSVLQEQPFLPYYLDPYSSRVEVPFYK</sequence>
<name>A0A0F9PZW3_9ZZZZ</name>
<dbReference type="InterPro" id="IPR006311">
    <property type="entry name" value="TAT_signal"/>
</dbReference>
<organism evidence="1">
    <name type="scientific">marine sediment metagenome</name>
    <dbReference type="NCBI Taxonomy" id="412755"/>
    <lineage>
        <taxon>unclassified sequences</taxon>
        <taxon>metagenomes</taxon>
        <taxon>ecological metagenomes</taxon>
    </lineage>
</organism>
<evidence type="ECO:0000313" key="1">
    <source>
        <dbReference type="EMBL" id="KKN30252.1"/>
    </source>
</evidence>
<dbReference type="EMBL" id="LAZR01002423">
    <property type="protein sequence ID" value="KKN30252.1"/>
    <property type="molecule type" value="Genomic_DNA"/>
</dbReference>
<reference evidence="1" key="1">
    <citation type="journal article" date="2015" name="Nature">
        <title>Complex archaea that bridge the gap between prokaryotes and eukaryotes.</title>
        <authorList>
            <person name="Spang A."/>
            <person name="Saw J.H."/>
            <person name="Jorgensen S.L."/>
            <person name="Zaremba-Niedzwiedzka K."/>
            <person name="Martijn J."/>
            <person name="Lind A.E."/>
            <person name="van Eijk R."/>
            <person name="Schleper C."/>
            <person name="Guy L."/>
            <person name="Ettema T.J."/>
        </authorList>
    </citation>
    <scope>NUCLEOTIDE SEQUENCE</scope>
</reference>
<dbReference type="PROSITE" id="PS51318">
    <property type="entry name" value="TAT"/>
    <property type="match status" value="1"/>
</dbReference>
<accession>A0A0F9PZW3</accession>
<dbReference type="SUPFAM" id="SSF110296">
    <property type="entry name" value="Oligoxyloglucan reducing end-specific cellobiohydrolase"/>
    <property type="match status" value="1"/>
</dbReference>
<dbReference type="AlphaFoldDB" id="A0A0F9PZW3"/>
<proteinExistence type="predicted"/>
<comment type="caution">
    <text evidence="1">The sequence shown here is derived from an EMBL/GenBank/DDBJ whole genome shotgun (WGS) entry which is preliminary data.</text>
</comment>
<gene>
    <name evidence="1" type="ORF">LCGC14_0836020</name>
</gene>
<protein>
    <submittedName>
        <fullName evidence="1">Uncharacterized protein</fullName>
    </submittedName>
</protein>